<dbReference type="PANTHER" id="PTHR42745:SF1">
    <property type="entry name" value="ARABINOSE 5-PHOSPHATE ISOMERASE KDSD"/>
    <property type="match status" value="1"/>
</dbReference>
<keyword evidence="2" id="KW-0677">Repeat</keyword>
<keyword evidence="5" id="KW-0479">Metal-binding</keyword>
<dbReference type="GO" id="GO:0046872">
    <property type="term" value="F:metal ion binding"/>
    <property type="evidence" value="ECO:0007669"/>
    <property type="project" value="UniProtKB-KW"/>
</dbReference>
<proteinExistence type="inferred from homology"/>
<evidence type="ECO:0000256" key="1">
    <source>
        <dbReference type="ARBA" id="ARBA00008165"/>
    </source>
</evidence>
<protein>
    <submittedName>
        <fullName evidence="10">Arabinose 5-phosphate isomerase KdsD</fullName>
        <ecNumber evidence="10">5.3.1.13</ecNumber>
    </submittedName>
</protein>
<dbReference type="Gene3D" id="3.10.580.10">
    <property type="entry name" value="CBS-domain"/>
    <property type="match status" value="1"/>
</dbReference>
<feature type="domain" description="SIS" evidence="9">
    <location>
        <begin position="51"/>
        <end position="194"/>
    </location>
</feature>
<keyword evidence="10" id="KW-0413">Isomerase</keyword>
<dbReference type="SUPFAM" id="SSF53697">
    <property type="entry name" value="SIS domain"/>
    <property type="match status" value="1"/>
</dbReference>
<feature type="site" description="Catalytically relevant" evidence="6">
    <location>
        <position position="203"/>
    </location>
</feature>
<dbReference type="SMART" id="SM00116">
    <property type="entry name" value="CBS"/>
    <property type="match status" value="2"/>
</dbReference>
<dbReference type="AlphaFoldDB" id="A0A5C5WB89"/>
<dbReference type="InterPro" id="IPR046342">
    <property type="entry name" value="CBS_dom_sf"/>
</dbReference>
<dbReference type="SUPFAM" id="SSF54631">
    <property type="entry name" value="CBS-domain pair"/>
    <property type="match status" value="1"/>
</dbReference>
<dbReference type="PROSITE" id="PS51464">
    <property type="entry name" value="SIS"/>
    <property type="match status" value="1"/>
</dbReference>
<evidence type="ECO:0000256" key="4">
    <source>
        <dbReference type="PIRNR" id="PIRNR004692"/>
    </source>
</evidence>
<dbReference type="PROSITE" id="PS51371">
    <property type="entry name" value="CBS"/>
    <property type="match status" value="2"/>
</dbReference>
<accession>A0A5C5WB89</accession>
<dbReference type="InterPro" id="IPR050986">
    <property type="entry name" value="GutQ/KpsF_isomerases"/>
</dbReference>
<dbReference type="InterPro" id="IPR001347">
    <property type="entry name" value="SIS_dom"/>
</dbReference>
<dbReference type="InterPro" id="IPR035474">
    <property type="entry name" value="SIS_Kpsf"/>
</dbReference>
<evidence type="ECO:0000313" key="10">
    <source>
        <dbReference type="EMBL" id="TWT48176.1"/>
    </source>
</evidence>
<feature type="site" description="Catalytically relevant" evidence="6">
    <location>
        <position position="162"/>
    </location>
</feature>
<organism evidence="10 11">
    <name type="scientific">Rubripirellula amarantea</name>
    <dbReference type="NCBI Taxonomy" id="2527999"/>
    <lineage>
        <taxon>Bacteria</taxon>
        <taxon>Pseudomonadati</taxon>
        <taxon>Planctomycetota</taxon>
        <taxon>Planctomycetia</taxon>
        <taxon>Pirellulales</taxon>
        <taxon>Pirellulaceae</taxon>
        <taxon>Rubripirellula</taxon>
    </lineage>
</organism>
<dbReference type="PIRSF" id="PIRSF004692">
    <property type="entry name" value="KdsD_KpsF"/>
    <property type="match status" value="1"/>
</dbReference>
<dbReference type="InterPro" id="IPR000644">
    <property type="entry name" value="CBS_dom"/>
</dbReference>
<keyword evidence="11" id="KW-1185">Reference proteome</keyword>
<reference evidence="10 11" key="1">
    <citation type="submission" date="2019-02" db="EMBL/GenBank/DDBJ databases">
        <title>Deep-cultivation of Planctomycetes and their phenomic and genomic characterization uncovers novel biology.</title>
        <authorList>
            <person name="Wiegand S."/>
            <person name="Jogler M."/>
            <person name="Boedeker C."/>
            <person name="Pinto D."/>
            <person name="Vollmers J."/>
            <person name="Rivas-Marin E."/>
            <person name="Kohn T."/>
            <person name="Peeters S.H."/>
            <person name="Heuer A."/>
            <person name="Rast P."/>
            <person name="Oberbeckmann S."/>
            <person name="Bunk B."/>
            <person name="Jeske O."/>
            <person name="Meyerdierks A."/>
            <person name="Storesund J.E."/>
            <person name="Kallscheuer N."/>
            <person name="Luecker S."/>
            <person name="Lage O.M."/>
            <person name="Pohl T."/>
            <person name="Merkel B.J."/>
            <person name="Hornburger P."/>
            <person name="Mueller R.-W."/>
            <person name="Bruemmer F."/>
            <person name="Labrenz M."/>
            <person name="Spormann A.M."/>
            <person name="Op Den Camp H."/>
            <person name="Overmann J."/>
            <person name="Amann R."/>
            <person name="Jetten M.S.M."/>
            <person name="Mascher T."/>
            <person name="Medema M.H."/>
            <person name="Devos D.P."/>
            <person name="Kaster A.-K."/>
            <person name="Ovreas L."/>
            <person name="Rohde M."/>
            <person name="Galperin M.Y."/>
            <person name="Jogler C."/>
        </authorList>
    </citation>
    <scope>NUCLEOTIDE SEQUENCE [LARGE SCALE GENOMIC DNA]</scope>
    <source>
        <strain evidence="10 11">Pla22</strain>
    </source>
</reference>
<dbReference type="InterPro" id="IPR004800">
    <property type="entry name" value="KdsD/KpsF-type"/>
</dbReference>
<sequence>MANALPQPHTTAPAVPQTLIERLSMVRDIVAQEARSLMETSKSLGVDAVKAAEMTAQCHGNVVITGVGKAGLVGQKLVATLASTGTPAHFLHPTEAIHGDLGRVGKGDLVWALSNSGRSSEVVQIASILRRQSSGLIAFTACTDNPLSAAADVTVCLGKHTEACPHGLAPTTSTTVMMAVGDAVAMLVSRLRSFTAQDFAKFHPGGALGQKMAQVDQIMRPLAQCRVASQTITIRDAMVSASQAGRRSGAVMLVNDDLRLSGIFTDSDLARLLEARDEAALDEPIANRMTTSPTTVAKGMLLQDAVAVMSQKRISELPVVDAQGKPVGLIDITDIVTLSDKSNGTPTIPMTSSPDAV</sequence>
<feature type="site" description="Catalytically relevant" evidence="6">
    <location>
        <position position="121"/>
    </location>
</feature>
<feature type="domain" description="CBS" evidence="8">
    <location>
        <begin position="219"/>
        <end position="283"/>
    </location>
</feature>
<dbReference type="GO" id="GO:1901135">
    <property type="term" value="P:carbohydrate derivative metabolic process"/>
    <property type="evidence" value="ECO:0007669"/>
    <property type="project" value="InterPro"/>
</dbReference>
<evidence type="ECO:0000256" key="7">
    <source>
        <dbReference type="PROSITE-ProRule" id="PRU00703"/>
    </source>
</evidence>
<evidence type="ECO:0000256" key="2">
    <source>
        <dbReference type="ARBA" id="ARBA00022737"/>
    </source>
</evidence>
<feature type="binding site" evidence="5">
    <location>
        <position position="92"/>
    </location>
    <ligand>
        <name>Zn(2+)</name>
        <dbReference type="ChEBI" id="CHEBI:29105"/>
    </ligand>
</feature>
<dbReference type="PANTHER" id="PTHR42745">
    <property type="match status" value="1"/>
</dbReference>
<keyword evidence="5" id="KW-0862">Zinc</keyword>
<dbReference type="Pfam" id="PF00571">
    <property type="entry name" value="CBS"/>
    <property type="match status" value="1"/>
</dbReference>
<dbReference type="GO" id="GO:0019146">
    <property type="term" value="F:arabinose-5-phosphate isomerase activity"/>
    <property type="evidence" value="ECO:0007669"/>
    <property type="project" value="UniProtKB-EC"/>
</dbReference>
<dbReference type="CDD" id="cd05014">
    <property type="entry name" value="SIS_Kpsf"/>
    <property type="match status" value="1"/>
</dbReference>
<evidence type="ECO:0000256" key="5">
    <source>
        <dbReference type="PIRSR" id="PIRSR004692-2"/>
    </source>
</evidence>
<dbReference type="NCBIfam" id="TIGR00393">
    <property type="entry name" value="kpsF"/>
    <property type="match status" value="1"/>
</dbReference>
<dbReference type="GO" id="GO:0005975">
    <property type="term" value="P:carbohydrate metabolic process"/>
    <property type="evidence" value="ECO:0007669"/>
    <property type="project" value="InterPro"/>
</dbReference>
<keyword evidence="3 7" id="KW-0129">CBS domain</keyword>
<evidence type="ECO:0000259" key="8">
    <source>
        <dbReference type="PROSITE" id="PS51371"/>
    </source>
</evidence>
<dbReference type="Pfam" id="PF01380">
    <property type="entry name" value="SIS"/>
    <property type="match status" value="1"/>
</dbReference>
<feature type="domain" description="CBS" evidence="8">
    <location>
        <begin position="289"/>
        <end position="347"/>
    </location>
</feature>
<name>A0A5C5WB89_9BACT</name>
<gene>
    <name evidence="10" type="primary">kdsD</name>
    <name evidence="10" type="ORF">Pla22_51770</name>
</gene>
<dbReference type="InterPro" id="IPR046348">
    <property type="entry name" value="SIS_dom_sf"/>
</dbReference>
<evidence type="ECO:0000256" key="3">
    <source>
        <dbReference type="ARBA" id="ARBA00023122"/>
    </source>
</evidence>
<dbReference type="Gene3D" id="3.40.50.10490">
    <property type="entry name" value="Glucose-6-phosphate isomerase like protein, domain 1"/>
    <property type="match status" value="1"/>
</dbReference>
<dbReference type="EC" id="5.3.1.13" evidence="10"/>
<comment type="similarity">
    <text evidence="1 4">Belongs to the SIS family. GutQ/KpsF subfamily.</text>
</comment>
<comment type="caution">
    <text evidence="10">The sequence shown here is derived from an EMBL/GenBank/DDBJ whole genome shotgun (WGS) entry which is preliminary data.</text>
</comment>
<evidence type="ECO:0000313" key="11">
    <source>
        <dbReference type="Proteomes" id="UP000316598"/>
    </source>
</evidence>
<evidence type="ECO:0000259" key="9">
    <source>
        <dbReference type="PROSITE" id="PS51464"/>
    </source>
</evidence>
<dbReference type="Proteomes" id="UP000316598">
    <property type="component" value="Unassembled WGS sequence"/>
</dbReference>
<evidence type="ECO:0000256" key="6">
    <source>
        <dbReference type="PIRSR" id="PIRSR004692-3"/>
    </source>
</evidence>
<dbReference type="GO" id="GO:0097367">
    <property type="term" value="F:carbohydrate derivative binding"/>
    <property type="evidence" value="ECO:0007669"/>
    <property type="project" value="InterPro"/>
</dbReference>
<dbReference type="RefSeq" id="WP_242632325.1">
    <property type="nucleotide sequence ID" value="NZ_SJPI01000004.1"/>
</dbReference>
<feature type="site" description="Catalytically relevant" evidence="6">
    <location>
        <position position="69"/>
    </location>
</feature>
<dbReference type="EMBL" id="SJPI01000004">
    <property type="protein sequence ID" value="TWT48176.1"/>
    <property type="molecule type" value="Genomic_DNA"/>
</dbReference>